<feature type="binding site" evidence="10">
    <location>
        <position position="17"/>
    </location>
    <ligand>
        <name>Mg(2+)</name>
        <dbReference type="ChEBI" id="CHEBI:18420"/>
    </ligand>
</feature>
<dbReference type="STRING" id="1367847.JCM7686_1502"/>
<dbReference type="InterPro" id="IPR037512">
    <property type="entry name" value="PGPase_prok"/>
</dbReference>
<dbReference type="EMBL" id="CP006650">
    <property type="protein sequence ID" value="AGT08603.1"/>
    <property type="molecule type" value="Genomic_DNA"/>
</dbReference>
<dbReference type="InterPro" id="IPR041492">
    <property type="entry name" value="HAD_2"/>
</dbReference>
<dbReference type="InterPro" id="IPR006439">
    <property type="entry name" value="HAD-SF_hydro_IA"/>
</dbReference>
<keyword evidence="7 10" id="KW-0378">Hydrolase</keyword>
<evidence type="ECO:0000256" key="4">
    <source>
        <dbReference type="ARBA" id="ARBA00006171"/>
    </source>
</evidence>
<evidence type="ECO:0000313" key="12">
    <source>
        <dbReference type="Proteomes" id="UP000015480"/>
    </source>
</evidence>
<dbReference type="PANTHER" id="PTHR43434:SF1">
    <property type="entry name" value="PHOSPHOGLYCOLATE PHOSPHATASE"/>
    <property type="match status" value="1"/>
</dbReference>
<evidence type="ECO:0000256" key="9">
    <source>
        <dbReference type="ARBA" id="ARBA00023277"/>
    </source>
</evidence>
<evidence type="ECO:0000256" key="1">
    <source>
        <dbReference type="ARBA" id="ARBA00000830"/>
    </source>
</evidence>
<name>S5YB11_PARAH</name>
<dbReference type="HOGENOM" id="CLU_045011_19_1_5"/>
<evidence type="ECO:0000256" key="7">
    <source>
        <dbReference type="ARBA" id="ARBA00022801"/>
    </source>
</evidence>
<dbReference type="GO" id="GO:0046872">
    <property type="term" value="F:metal ion binding"/>
    <property type="evidence" value="ECO:0007669"/>
    <property type="project" value="UniProtKB-KW"/>
</dbReference>
<dbReference type="SUPFAM" id="SSF56784">
    <property type="entry name" value="HAD-like"/>
    <property type="match status" value="1"/>
</dbReference>
<comment type="function">
    <text evidence="10">Specifically catalyzes the dephosphorylation of 2-phosphoglycolate. Is involved in the dissimilation of the intracellular 2-phosphoglycolate formed during the DNA repair of 3'-phosphoglycolate ends, a major class of DNA lesions induced by oxidative stress.</text>
</comment>
<dbReference type="GO" id="GO:0005829">
    <property type="term" value="C:cytosol"/>
    <property type="evidence" value="ECO:0007669"/>
    <property type="project" value="TreeGrafter"/>
</dbReference>
<keyword evidence="12" id="KW-1185">Reference proteome</keyword>
<dbReference type="GO" id="GO:0005975">
    <property type="term" value="P:carbohydrate metabolic process"/>
    <property type="evidence" value="ECO:0007669"/>
    <property type="project" value="InterPro"/>
</dbReference>
<comment type="similarity">
    <text evidence="4 10">Belongs to the HAD-like hydrolase superfamily. CbbY/CbbZ/Gph/YieH family.</text>
</comment>
<evidence type="ECO:0000256" key="6">
    <source>
        <dbReference type="ARBA" id="ARBA00022723"/>
    </source>
</evidence>
<dbReference type="Pfam" id="PF13419">
    <property type="entry name" value="HAD_2"/>
    <property type="match status" value="1"/>
</dbReference>
<keyword evidence="9 10" id="KW-0119">Carbohydrate metabolism</keyword>
<dbReference type="Gene3D" id="3.40.50.1000">
    <property type="entry name" value="HAD superfamily/HAD-like"/>
    <property type="match status" value="1"/>
</dbReference>
<dbReference type="GO" id="GO:0046295">
    <property type="term" value="P:glycolate biosynthetic process"/>
    <property type="evidence" value="ECO:0007669"/>
    <property type="project" value="UniProtKB-UniRule"/>
</dbReference>
<keyword evidence="6 10" id="KW-0479">Metal-binding</keyword>
<dbReference type="NCBIfam" id="TIGR01449">
    <property type="entry name" value="PGP_bact"/>
    <property type="match status" value="1"/>
</dbReference>
<dbReference type="InterPro" id="IPR023214">
    <property type="entry name" value="HAD_sf"/>
</dbReference>
<accession>S5YB11</accession>
<reference evidence="11 12" key="1">
    <citation type="journal article" date="2014" name="BMC Genomics">
        <title>Architecture and functions of a multipartite genome of the methylotrophic bacterium Paracoccus aminophilus JCM 7686, containing primary and secondary chromids.</title>
        <authorList>
            <person name="Dziewit L."/>
            <person name="Czarnecki J."/>
            <person name="Wibberg D."/>
            <person name="Radlinska M."/>
            <person name="Mrozek P."/>
            <person name="Szymczak M."/>
            <person name="Schluter A."/>
            <person name="Puhler A."/>
            <person name="Bartosik D."/>
        </authorList>
    </citation>
    <scope>NUCLEOTIDE SEQUENCE [LARGE SCALE GENOMIC DNA]</scope>
    <source>
        <strain evidence="11">JCM 7686</strain>
    </source>
</reference>
<dbReference type="AlphaFoldDB" id="S5YB11"/>
<dbReference type="PANTHER" id="PTHR43434">
    <property type="entry name" value="PHOSPHOGLYCOLATE PHOSPHATASE"/>
    <property type="match status" value="1"/>
</dbReference>
<dbReference type="GO" id="GO:0006281">
    <property type="term" value="P:DNA repair"/>
    <property type="evidence" value="ECO:0007669"/>
    <property type="project" value="TreeGrafter"/>
</dbReference>
<comment type="cofactor">
    <cofactor evidence="2 10">
        <name>Mg(2+)</name>
        <dbReference type="ChEBI" id="CHEBI:18420"/>
    </cofactor>
</comment>
<protein>
    <recommendedName>
        <fullName evidence="5 10">Phosphoglycolate phosphatase</fullName>
        <shortName evidence="10">PGP</shortName>
        <shortName evidence="10">PGPase</shortName>
        <ecNumber evidence="5 10">3.1.3.18</ecNumber>
    </recommendedName>
</protein>
<evidence type="ECO:0000256" key="5">
    <source>
        <dbReference type="ARBA" id="ARBA00013078"/>
    </source>
</evidence>
<dbReference type="UniPathway" id="UPA00865">
    <property type="reaction ID" value="UER00834"/>
</dbReference>
<evidence type="ECO:0000256" key="8">
    <source>
        <dbReference type="ARBA" id="ARBA00022842"/>
    </source>
</evidence>
<dbReference type="HAMAP" id="MF_00495">
    <property type="entry name" value="GPH_hydrolase_bact"/>
    <property type="match status" value="1"/>
</dbReference>
<dbReference type="EC" id="3.1.3.18" evidence="5 10"/>
<dbReference type="PATRIC" id="fig|1367847.3.peg.1475"/>
<dbReference type="NCBIfam" id="TIGR01549">
    <property type="entry name" value="HAD-SF-IA-v1"/>
    <property type="match status" value="1"/>
</dbReference>
<dbReference type="Proteomes" id="UP000015480">
    <property type="component" value="Chromosome"/>
</dbReference>
<dbReference type="KEGG" id="pami:JCM7686_1502"/>
<evidence type="ECO:0000256" key="3">
    <source>
        <dbReference type="ARBA" id="ARBA00004818"/>
    </source>
</evidence>
<comment type="catalytic activity">
    <reaction evidence="1 10">
        <text>2-phosphoglycolate + H2O = glycolate + phosphate</text>
        <dbReference type="Rhea" id="RHEA:14369"/>
        <dbReference type="ChEBI" id="CHEBI:15377"/>
        <dbReference type="ChEBI" id="CHEBI:29805"/>
        <dbReference type="ChEBI" id="CHEBI:43474"/>
        <dbReference type="ChEBI" id="CHEBI:58033"/>
        <dbReference type="EC" id="3.1.3.18"/>
    </reaction>
</comment>
<feature type="active site" description="Nucleophile" evidence="10">
    <location>
        <position position="17"/>
    </location>
</feature>
<dbReference type="GO" id="GO:0008967">
    <property type="term" value="F:phosphoglycolate phosphatase activity"/>
    <property type="evidence" value="ECO:0007669"/>
    <property type="project" value="UniProtKB-UniRule"/>
</dbReference>
<feature type="binding site" evidence="10">
    <location>
        <position position="19"/>
    </location>
    <ligand>
        <name>Mg(2+)</name>
        <dbReference type="ChEBI" id="CHEBI:18420"/>
    </ligand>
</feature>
<gene>
    <name evidence="11" type="ORF">JCM7686_1502</name>
</gene>
<dbReference type="SFLD" id="SFLDG01135">
    <property type="entry name" value="C1.5.6:_HAD__Beta-PGM__Phospha"/>
    <property type="match status" value="1"/>
</dbReference>
<evidence type="ECO:0000313" key="11">
    <source>
        <dbReference type="EMBL" id="AGT08603.1"/>
    </source>
</evidence>
<dbReference type="InterPro" id="IPR023198">
    <property type="entry name" value="PGP-like_dom2"/>
</dbReference>
<dbReference type="SFLD" id="SFLDG01129">
    <property type="entry name" value="C1.5:_HAD__Beta-PGM__Phosphata"/>
    <property type="match status" value="1"/>
</dbReference>
<proteinExistence type="inferred from homology"/>
<dbReference type="InterPro" id="IPR050155">
    <property type="entry name" value="HAD-like_hydrolase_sf"/>
</dbReference>
<evidence type="ECO:0000256" key="2">
    <source>
        <dbReference type="ARBA" id="ARBA00001946"/>
    </source>
</evidence>
<dbReference type="SFLD" id="SFLDS00003">
    <property type="entry name" value="Haloacid_Dehalogenase"/>
    <property type="match status" value="1"/>
</dbReference>
<feature type="binding site" evidence="10">
    <location>
        <position position="178"/>
    </location>
    <ligand>
        <name>Mg(2+)</name>
        <dbReference type="ChEBI" id="CHEBI:18420"/>
    </ligand>
</feature>
<dbReference type="Gene3D" id="1.10.150.240">
    <property type="entry name" value="Putative phosphatase, domain 2"/>
    <property type="match status" value="1"/>
</dbReference>
<organism evidence="11 12">
    <name type="scientific">Paracoccus aminophilus JCM 7686</name>
    <dbReference type="NCBI Taxonomy" id="1367847"/>
    <lineage>
        <taxon>Bacteria</taxon>
        <taxon>Pseudomonadati</taxon>
        <taxon>Pseudomonadota</taxon>
        <taxon>Alphaproteobacteria</taxon>
        <taxon>Rhodobacterales</taxon>
        <taxon>Paracoccaceae</taxon>
        <taxon>Paracoccus</taxon>
    </lineage>
</organism>
<keyword evidence="8 10" id="KW-0460">Magnesium</keyword>
<evidence type="ECO:0000256" key="10">
    <source>
        <dbReference type="HAMAP-Rule" id="MF_00495"/>
    </source>
</evidence>
<sequence length="229" mass="24461">MEDDMNTCLHPCPLVFDLDGTLIDSAPDIRAAVNEVLAENGLPALTLAEVHGFIGGGVEVLWRKIIAAKGLSPEDHARYVAAFLTRYEAATGLSALYPGVTEALETLATRGHALAICTNKPLEPARAVLRKTGLDGFFRVVIGGDSLPVKKPDPAPVQAALAALGADPLRPDGIYIGDSEYDASAALAAGVPFFLFTEGYRHLPVEEMTHHTSFSDFKNLPSLVEKLRD</sequence>
<dbReference type="InterPro" id="IPR036412">
    <property type="entry name" value="HAD-like_sf"/>
</dbReference>
<dbReference type="PRINTS" id="PR00413">
    <property type="entry name" value="HADHALOGNASE"/>
</dbReference>
<comment type="pathway">
    <text evidence="3 10">Organic acid metabolism; glycolate biosynthesis; glycolate from 2-phosphoglycolate: step 1/1.</text>
</comment>
<dbReference type="eggNOG" id="COG0546">
    <property type="taxonomic scope" value="Bacteria"/>
</dbReference>